<keyword evidence="2" id="KW-1185">Reference proteome</keyword>
<evidence type="ECO:0000313" key="2">
    <source>
        <dbReference type="Proteomes" id="UP000828390"/>
    </source>
</evidence>
<accession>A0A9D4LE81</accession>
<dbReference type="EMBL" id="JAIWYP010000003">
    <property type="protein sequence ID" value="KAH3856159.1"/>
    <property type="molecule type" value="Genomic_DNA"/>
</dbReference>
<reference evidence="1" key="1">
    <citation type="journal article" date="2019" name="bioRxiv">
        <title>The Genome of the Zebra Mussel, Dreissena polymorpha: A Resource for Invasive Species Research.</title>
        <authorList>
            <person name="McCartney M.A."/>
            <person name="Auch B."/>
            <person name="Kono T."/>
            <person name="Mallez S."/>
            <person name="Zhang Y."/>
            <person name="Obille A."/>
            <person name="Becker A."/>
            <person name="Abrahante J.E."/>
            <person name="Garbe J."/>
            <person name="Badalamenti J.P."/>
            <person name="Herman A."/>
            <person name="Mangelson H."/>
            <person name="Liachko I."/>
            <person name="Sullivan S."/>
            <person name="Sone E.D."/>
            <person name="Koren S."/>
            <person name="Silverstein K.A.T."/>
            <person name="Beckman K.B."/>
            <person name="Gohl D.M."/>
        </authorList>
    </citation>
    <scope>NUCLEOTIDE SEQUENCE</scope>
    <source>
        <strain evidence="1">Duluth1</strain>
        <tissue evidence="1">Whole animal</tissue>
    </source>
</reference>
<name>A0A9D4LE81_DREPO</name>
<comment type="caution">
    <text evidence="1">The sequence shown here is derived from an EMBL/GenBank/DDBJ whole genome shotgun (WGS) entry which is preliminary data.</text>
</comment>
<proteinExistence type="predicted"/>
<reference evidence="1" key="2">
    <citation type="submission" date="2020-11" db="EMBL/GenBank/DDBJ databases">
        <authorList>
            <person name="McCartney M.A."/>
            <person name="Auch B."/>
            <person name="Kono T."/>
            <person name="Mallez S."/>
            <person name="Becker A."/>
            <person name="Gohl D.M."/>
            <person name="Silverstein K.A.T."/>
            <person name="Koren S."/>
            <person name="Bechman K.B."/>
            <person name="Herman A."/>
            <person name="Abrahante J.E."/>
            <person name="Garbe J."/>
        </authorList>
    </citation>
    <scope>NUCLEOTIDE SEQUENCE</scope>
    <source>
        <strain evidence="1">Duluth1</strain>
        <tissue evidence="1">Whole animal</tissue>
    </source>
</reference>
<protein>
    <submittedName>
        <fullName evidence="1">Uncharacterized protein</fullName>
    </submittedName>
</protein>
<sequence>MAEYNLHQTSTRVNKPQLQTSTITEACRGGDRKYCPKDSPTSVALLIFRKSSATCSYLFMQFLFQRTPAGSEIDKINYRYAVPCNIMYMRNR</sequence>
<organism evidence="1 2">
    <name type="scientific">Dreissena polymorpha</name>
    <name type="common">Zebra mussel</name>
    <name type="synonym">Mytilus polymorpha</name>
    <dbReference type="NCBI Taxonomy" id="45954"/>
    <lineage>
        <taxon>Eukaryota</taxon>
        <taxon>Metazoa</taxon>
        <taxon>Spiralia</taxon>
        <taxon>Lophotrochozoa</taxon>
        <taxon>Mollusca</taxon>
        <taxon>Bivalvia</taxon>
        <taxon>Autobranchia</taxon>
        <taxon>Heteroconchia</taxon>
        <taxon>Euheterodonta</taxon>
        <taxon>Imparidentia</taxon>
        <taxon>Neoheterodontei</taxon>
        <taxon>Myida</taxon>
        <taxon>Dreissenoidea</taxon>
        <taxon>Dreissenidae</taxon>
        <taxon>Dreissena</taxon>
    </lineage>
</organism>
<dbReference type="AlphaFoldDB" id="A0A9D4LE81"/>
<dbReference type="Proteomes" id="UP000828390">
    <property type="component" value="Unassembled WGS sequence"/>
</dbReference>
<evidence type="ECO:0000313" key="1">
    <source>
        <dbReference type="EMBL" id="KAH3856159.1"/>
    </source>
</evidence>
<gene>
    <name evidence="1" type="ORF">DPMN_098740</name>
</gene>